<feature type="domain" description="NmrA-like" evidence="1">
    <location>
        <begin position="7"/>
        <end position="290"/>
    </location>
</feature>
<dbReference type="STRING" id="90262.A0A1X2IF68"/>
<protein>
    <recommendedName>
        <fullName evidence="1">NmrA-like domain-containing protein</fullName>
    </recommendedName>
</protein>
<dbReference type="Gene3D" id="3.90.25.10">
    <property type="entry name" value="UDP-galactose 4-epimerase, domain 1"/>
    <property type="match status" value="1"/>
</dbReference>
<dbReference type="AlphaFoldDB" id="A0A1X2IF68"/>
<dbReference type="EMBL" id="MCGE01000013">
    <property type="protein sequence ID" value="ORZ15360.1"/>
    <property type="molecule type" value="Genomic_DNA"/>
</dbReference>
<dbReference type="PANTHER" id="PTHR43162:SF1">
    <property type="entry name" value="PRESTALK A DIFFERENTIATION PROTEIN A"/>
    <property type="match status" value="1"/>
</dbReference>
<dbReference type="InterPro" id="IPR008030">
    <property type="entry name" value="NmrA-like"/>
</dbReference>
<dbReference type="Proteomes" id="UP000193560">
    <property type="component" value="Unassembled WGS sequence"/>
</dbReference>
<gene>
    <name evidence="2" type="ORF">BCR42DRAFT_416937</name>
</gene>
<name>A0A1X2IF68_9FUNG</name>
<reference evidence="2 3" key="1">
    <citation type="submission" date="2016-07" db="EMBL/GenBank/DDBJ databases">
        <title>Pervasive Adenine N6-methylation of Active Genes in Fungi.</title>
        <authorList>
            <consortium name="DOE Joint Genome Institute"/>
            <person name="Mondo S.J."/>
            <person name="Dannebaum R.O."/>
            <person name="Kuo R.C."/>
            <person name="Labutti K."/>
            <person name="Haridas S."/>
            <person name="Kuo A."/>
            <person name="Salamov A."/>
            <person name="Ahrendt S.R."/>
            <person name="Lipzen A."/>
            <person name="Sullivan W."/>
            <person name="Andreopoulos W.B."/>
            <person name="Clum A."/>
            <person name="Lindquist E."/>
            <person name="Daum C."/>
            <person name="Ramamoorthy G.K."/>
            <person name="Gryganskyi A."/>
            <person name="Culley D."/>
            <person name="Magnuson J.K."/>
            <person name="James T.Y."/>
            <person name="O'Malley M.A."/>
            <person name="Stajich J.E."/>
            <person name="Spatafora J.W."/>
            <person name="Visel A."/>
            <person name="Grigoriev I.V."/>
        </authorList>
    </citation>
    <scope>NUCLEOTIDE SEQUENCE [LARGE SCALE GENOMIC DNA]</scope>
    <source>
        <strain evidence="2 3">NRRL 1336</strain>
    </source>
</reference>
<dbReference type="OrthoDB" id="10254221at2759"/>
<evidence type="ECO:0000259" key="1">
    <source>
        <dbReference type="Pfam" id="PF05368"/>
    </source>
</evidence>
<dbReference type="Pfam" id="PF05368">
    <property type="entry name" value="NmrA"/>
    <property type="match status" value="1"/>
</dbReference>
<proteinExistence type="predicted"/>
<dbReference type="SUPFAM" id="SSF51735">
    <property type="entry name" value="NAD(P)-binding Rossmann-fold domains"/>
    <property type="match status" value="1"/>
</dbReference>
<dbReference type="InterPro" id="IPR036291">
    <property type="entry name" value="NAD(P)-bd_dom_sf"/>
</dbReference>
<comment type="caution">
    <text evidence="2">The sequence shown here is derived from an EMBL/GenBank/DDBJ whole genome shotgun (WGS) entry which is preliminary data.</text>
</comment>
<dbReference type="InterPro" id="IPR051604">
    <property type="entry name" value="Ergot_Alk_Oxidoreductase"/>
</dbReference>
<accession>A0A1X2IF68</accession>
<keyword evidence="3" id="KW-1185">Reference proteome</keyword>
<dbReference type="Gene3D" id="3.40.50.720">
    <property type="entry name" value="NAD(P)-binding Rossmann-like Domain"/>
    <property type="match status" value="1"/>
</dbReference>
<dbReference type="PANTHER" id="PTHR43162">
    <property type="match status" value="1"/>
</dbReference>
<organism evidence="2 3">
    <name type="scientific">Absidia repens</name>
    <dbReference type="NCBI Taxonomy" id="90262"/>
    <lineage>
        <taxon>Eukaryota</taxon>
        <taxon>Fungi</taxon>
        <taxon>Fungi incertae sedis</taxon>
        <taxon>Mucoromycota</taxon>
        <taxon>Mucoromycotina</taxon>
        <taxon>Mucoromycetes</taxon>
        <taxon>Mucorales</taxon>
        <taxon>Cunninghamellaceae</taxon>
        <taxon>Absidia</taxon>
    </lineage>
</organism>
<evidence type="ECO:0000313" key="3">
    <source>
        <dbReference type="Proteomes" id="UP000193560"/>
    </source>
</evidence>
<sequence>MNSIINEHVFIIGGTGNIGTKCVRELISKKIPVTLLARNPQKVSNLFPGVSSDALKVVQGDYNSDSVLKAALPGHTRLFLLVTDIEHMGTIKGYLATLAYASGIQQIVDISSVSVNDPWRSRHIGYKARLAEEAILAASTQVKGTSVVTLRPSRFMSNTIVFDFPVNDAFIDNIPHDTPQAWISTNDIGALAASILADDIEKHGNEVYTMVSQIVTPAQRADIFTRVLGRPISYKQVSAQERFDLLKNNASHFSFSALYDLVTYIETNPTISVGLPILLGREPETFEEYLEPNKHKLL</sequence>
<evidence type="ECO:0000313" key="2">
    <source>
        <dbReference type="EMBL" id="ORZ15360.1"/>
    </source>
</evidence>